<keyword evidence="2" id="KW-1185">Reference proteome</keyword>
<organism evidence="1 2">
    <name type="scientific">Blepharisma stoltei</name>
    <dbReference type="NCBI Taxonomy" id="1481888"/>
    <lineage>
        <taxon>Eukaryota</taxon>
        <taxon>Sar</taxon>
        <taxon>Alveolata</taxon>
        <taxon>Ciliophora</taxon>
        <taxon>Postciliodesmatophora</taxon>
        <taxon>Heterotrichea</taxon>
        <taxon>Heterotrichida</taxon>
        <taxon>Blepharismidae</taxon>
        <taxon>Blepharisma</taxon>
    </lineage>
</organism>
<name>A0AAU9K142_9CILI</name>
<dbReference type="Proteomes" id="UP001162131">
    <property type="component" value="Unassembled WGS sequence"/>
</dbReference>
<protein>
    <submittedName>
        <fullName evidence="1">Uncharacterized protein</fullName>
    </submittedName>
</protein>
<proteinExistence type="predicted"/>
<reference evidence="1" key="1">
    <citation type="submission" date="2021-09" db="EMBL/GenBank/DDBJ databases">
        <authorList>
            <consortium name="AG Swart"/>
            <person name="Singh M."/>
            <person name="Singh A."/>
            <person name="Seah K."/>
            <person name="Emmerich C."/>
        </authorList>
    </citation>
    <scope>NUCLEOTIDE SEQUENCE</scope>
    <source>
        <strain evidence="1">ATCC30299</strain>
    </source>
</reference>
<evidence type="ECO:0000313" key="1">
    <source>
        <dbReference type="EMBL" id="CAG9331740.1"/>
    </source>
</evidence>
<dbReference type="EMBL" id="CAJZBQ010000053">
    <property type="protein sequence ID" value="CAG9331740.1"/>
    <property type="molecule type" value="Genomic_DNA"/>
</dbReference>
<dbReference type="AlphaFoldDB" id="A0AAU9K142"/>
<comment type="caution">
    <text evidence="1">The sequence shown here is derived from an EMBL/GenBank/DDBJ whole genome shotgun (WGS) entry which is preliminary data.</text>
</comment>
<evidence type="ECO:0000313" key="2">
    <source>
        <dbReference type="Proteomes" id="UP001162131"/>
    </source>
</evidence>
<gene>
    <name evidence="1" type="ORF">BSTOLATCC_MIC53803</name>
</gene>
<accession>A0AAU9K142</accession>
<sequence length="82" mass="9399">MGGAALCCDSEVNCPCICGTCFRDTIIENCRQTKFNQKKAELTQEYIFPKERYKQATLDKWLQKPKDVKPSPEKIISNPIQD</sequence>